<evidence type="ECO:0000313" key="2">
    <source>
        <dbReference type="EMBL" id="MFC3811157.1"/>
    </source>
</evidence>
<protein>
    <submittedName>
        <fullName evidence="2">Uncharacterized protein</fullName>
    </submittedName>
</protein>
<keyword evidence="1" id="KW-0472">Membrane</keyword>
<keyword evidence="1" id="KW-1133">Transmembrane helix</keyword>
<dbReference type="Proteomes" id="UP001595616">
    <property type="component" value="Unassembled WGS sequence"/>
</dbReference>
<dbReference type="RefSeq" id="WP_379837916.1">
    <property type="nucleotide sequence ID" value="NZ_JBHRYQ010000001.1"/>
</dbReference>
<comment type="caution">
    <text evidence="2">The sequence shown here is derived from an EMBL/GenBank/DDBJ whole genome shotgun (WGS) entry which is preliminary data.</text>
</comment>
<dbReference type="EMBL" id="JBHRYQ010000001">
    <property type="protein sequence ID" value="MFC3811157.1"/>
    <property type="molecule type" value="Genomic_DNA"/>
</dbReference>
<gene>
    <name evidence="2" type="ORF">ACFOOI_10865</name>
</gene>
<keyword evidence="1" id="KW-0812">Transmembrane</keyword>
<name>A0ABV7YWF1_9BACT</name>
<accession>A0ABV7YWF1</accession>
<reference evidence="3" key="1">
    <citation type="journal article" date="2019" name="Int. J. Syst. Evol. Microbiol.">
        <title>The Global Catalogue of Microorganisms (GCM) 10K type strain sequencing project: providing services to taxonomists for standard genome sequencing and annotation.</title>
        <authorList>
            <consortium name="The Broad Institute Genomics Platform"/>
            <consortium name="The Broad Institute Genome Sequencing Center for Infectious Disease"/>
            <person name="Wu L."/>
            <person name="Ma J."/>
        </authorList>
    </citation>
    <scope>NUCLEOTIDE SEQUENCE [LARGE SCALE GENOMIC DNA]</scope>
    <source>
        <strain evidence="3">CECT 7956</strain>
    </source>
</reference>
<evidence type="ECO:0000256" key="1">
    <source>
        <dbReference type="SAM" id="Phobius"/>
    </source>
</evidence>
<organism evidence="2 3">
    <name type="scientific">Lacihabitans lacunae</name>
    <dbReference type="NCBI Taxonomy" id="1028214"/>
    <lineage>
        <taxon>Bacteria</taxon>
        <taxon>Pseudomonadati</taxon>
        <taxon>Bacteroidota</taxon>
        <taxon>Cytophagia</taxon>
        <taxon>Cytophagales</taxon>
        <taxon>Leadbetterellaceae</taxon>
        <taxon>Lacihabitans</taxon>
    </lineage>
</organism>
<sequence>MNKRNRNIFRAVFFLFLAIVIYVLYDMARQTTAPWNKKKQLERAIPK</sequence>
<feature type="transmembrane region" description="Helical" evidence="1">
    <location>
        <begin position="7"/>
        <end position="25"/>
    </location>
</feature>
<proteinExistence type="predicted"/>
<evidence type="ECO:0000313" key="3">
    <source>
        <dbReference type="Proteomes" id="UP001595616"/>
    </source>
</evidence>
<keyword evidence="3" id="KW-1185">Reference proteome</keyword>